<dbReference type="GeneID" id="106606380"/>
<gene>
    <name evidence="5" type="primary">LOC106606380</name>
</gene>
<evidence type="ECO:0000313" key="5">
    <source>
        <dbReference type="RefSeq" id="XP_045575747.1"/>
    </source>
</evidence>
<organism evidence="4 5">
    <name type="scientific">Salmo salar</name>
    <name type="common">Atlantic salmon</name>
    <dbReference type="NCBI Taxonomy" id="8030"/>
    <lineage>
        <taxon>Eukaryota</taxon>
        <taxon>Metazoa</taxon>
        <taxon>Chordata</taxon>
        <taxon>Craniata</taxon>
        <taxon>Vertebrata</taxon>
        <taxon>Euteleostomi</taxon>
        <taxon>Actinopterygii</taxon>
        <taxon>Neopterygii</taxon>
        <taxon>Teleostei</taxon>
        <taxon>Protacanthopterygii</taxon>
        <taxon>Salmoniformes</taxon>
        <taxon>Salmonidae</taxon>
        <taxon>Salmoninae</taxon>
        <taxon>Salmo</taxon>
    </lineage>
</organism>
<feature type="transmembrane region" description="Helical" evidence="2">
    <location>
        <begin position="362"/>
        <end position="388"/>
    </location>
</feature>
<evidence type="ECO:0000256" key="1">
    <source>
        <dbReference type="ARBA" id="ARBA00023319"/>
    </source>
</evidence>
<dbReference type="SUPFAM" id="SSF48726">
    <property type="entry name" value="Immunoglobulin"/>
    <property type="match status" value="3"/>
</dbReference>
<dbReference type="SMART" id="SM00408">
    <property type="entry name" value="IGc2"/>
    <property type="match status" value="2"/>
</dbReference>
<dbReference type="InterPro" id="IPR013783">
    <property type="entry name" value="Ig-like_fold"/>
</dbReference>
<dbReference type="RefSeq" id="XP_045575747.1">
    <property type="nucleotide sequence ID" value="XM_045719791.1"/>
</dbReference>
<dbReference type="InterPro" id="IPR003599">
    <property type="entry name" value="Ig_sub"/>
</dbReference>
<keyword evidence="2" id="KW-1133">Transmembrane helix</keyword>
<keyword evidence="2" id="KW-0812">Transmembrane</keyword>
<name>A0ABM3EXG1_SALSA</name>
<feature type="domain" description="Ig-like" evidence="3">
    <location>
        <begin position="170"/>
        <end position="249"/>
    </location>
</feature>
<keyword evidence="4" id="KW-1185">Reference proteome</keyword>
<proteinExistence type="predicted"/>
<protein>
    <submittedName>
        <fullName evidence="5">Basigin isoform X1</fullName>
    </submittedName>
</protein>
<dbReference type="Gene3D" id="2.60.40.10">
    <property type="entry name" value="Immunoglobulins"/>
    <property type="match status" value="3"/>
</dbReference>
<accession>A0ABM3EXG1</accession>
<dbReference type="Pfam" id="PF07686">
    <property type="entry name" value="V-set"/>
    <property type="match status" value="1"/>
</dbReference>
<dbReference type="SMART" id="SM00409">
    <property type="entry name" value="IG"/>
    <property type="match status" value="3"/>
</dbReference>
<dbReference type="InterPro" id="IPR036179">
    <property type="entry name" value="Ig-like_dom_sf"/>
</dbReference>
<evidence type="ECO:0000259" key="3">
    <source>
        <dbReference type="PROSITE" id="PS50835"/>
    </source>
</evidence>
<dbReference type="PANTHER" id="PTHR46013:SF4">
    <property type="entry name" value="B-CELL RECEPTOR CD22-RELATED"/>
    <property type="match status" value="1"/>
</dbReference>
<dbReference type="PROSITE" id="PS50835">
    <property type="entry name" value="IG_LIKE"/>
    <property type="match status" value="2"/>
</dbReference>
<dbReference type="InterPro" id="IPR013106">
    <property type="entry name" value="Ig_V-set"/>
</dbReference>
<keyword evidence="1" id="KW-0393">Immunoglobulin domain</keyword>
<dbReference type="Pfam" id="PF00047">
    <property type="entry name" value="ig"/>
    <property type="match status" value="1"/>
</dbReference>
<dbReference type="Proteomes" id="UP001652741">
    <property type="component" value="Chromosome ssa06"/>
</dbReference>
<dbReference type="InterPro" id="IPR003598">
    <property type="entry name" value="Ig_sub2"/>
</dbReference>
<sequence length="444" mass="48650">MTKREEEVPSVSVYIFYFSSDGEKELWLYTCFNMVRVSVTGLLFQHGSQHSNLVIILLMTTGCLGQDNGSVTYTPRRVCSLEGSSVTMPCSYTFPKGHKVTTAFWFKGQEPGAESLDLNLNPEYKGRVEYLGDSDQLCTLRITDLRESDSGTYSFLFGTDVNPGGWMGNPGVRLNVTGLHVDLTPDLALDGEWADLTCGSCFLSENPTYTWYRDKQPLTYTNKVKVMANYLELDPVGREDAGSYSCAVSGREDSPGPAVILVVGYFPENTSVSVTVSPSGEIVEGRSVTLTCSSDAKPPVDKYTWYKKNKERTGFSETGSGQSYIILNTINEDSGQYFCKAENQYGPLDSALVHLSIAGKPVFLWAPVVGVVAVLAAGALLVILYGTLKKRKAPRGMDFGGEAQMVPCGKPTHTAQSDDMYMTLNKRTMSPEYDTLANVRNTVG</sequence>
<evidence type="ECO:0000256" key="2">
    <source>
        <dbReference type="SAM" id="Phobius"/>
    </source>
</evidence>
<evidence type="ECO:0000313" key="4">
    <source>
        <dbReference type="Proteomes" id="UP001652741"/>
    </source>
</evidence>
<feature type="domain" description="Ig-like" evidence="3">
    <location>
        <begin position="267"/>
        <end position="356"/>
    </location>
</feature>
<dbReference type="InterPro" id="IPR007110">
    <property type="entry name" value="Ig-like_dom"/>
</dbReference>
<dbReference type="CDD" id="cd00096">
    <property type="entry name" value="Ig"/>
    <property type="match status" value="1"/>
</dbReference>
<reference evidence="5" key="1">
    <citation type="submission" date="2025-08" db="UniProtKB">
        <authorList>
            <consortium name="RefSeq"/>
        </authorList>
    </citation>
    <scope>IDENTIFICATION</scope>
</reference>
<keyword evidence="2" id="KW-0472">Membrane</keyword>
<dbReference type="PANTHER" id="PTHR46013">
    <property type="entry name" value="VASCULAR CELL ADHESION MOLECULE 1"/>
    <property type="match status" value="1"/>
</dbReference>
<dbReference type="Pfam" id="PF13895">
    <property type="entry name" value="Ig_2"/>
    <property type="match status" value="1"/>
</dbReference>
<dbReference type="InterPro" id="IPR013151">
    <property type="entry name" value="Immunoglobulin_dom"/>
</dbReference>